<dbReference type="OrthoDB" id="7677046at2759"/>
<sequence>MSEKVDEIAQNIVENAMMDAVDVSRAQVPNEVIEVANQQESVASINNNSDEKVGQIVQSVTELAGLVRDFSDDLQNFQIGDYVLSVNITPLEIQLKRAISNLHLSEVESKNIIHPGDGKVEVSLSSEALTTHADNVDQNTVIPVNSEREIIKKRMTFVARLRRFFRIGKSPTKNS</sequence>
<reference evidence="1 2" key="1">
    <citation type="submission" date="2020-08" db="EMBL/GenBank/DDBJ databases">
        <title>Aphidius gifuensis genome sequencing and assembly.</title>
        <authorList>
            <person name="Du Z."/>
        </authorList>
    </citation>
    <scope>NUCLEOTIDE SEQUENCE [LARGE SCALE GENOMIC DNA]</scope>
    <source>
        <strain evidence="1">YNYX2018</strain>
        <tissue evidence="1">Adults</tissue>
    </source>
</reference>
<name>A0A835CW26_APHGI</name>
<keyword evidence="2" id="KW-1185">Reference proteome</keyword>
<organism evidence="1 2">
    <name type="scientific">Aphidius gifuensis</name>
    <name type="common">Parasitoid wasp</name>
    <dbReference type="NCBI Taxonomy" id="684658"/>
    <lineage>
        <taxon>Eukaryota</taxon>
        <taxon>Metazoa</taxon>
        <taxon>Ecdysozoa</taxon>
        <taxon>Arthropoda</taxon>
        <taxon>Hexapoda</taxon>
        <taxon>Insecta</taxon>
        <taxon>Pterygota</taxon>
        <taxon>Neoptera</taxon>
        <taxon>Endopterygota</taxon>
        <taxon>Hymenoptera</taxon>
        <taxon>Apocrita</taxon>
        <taxon>Ichneumonoidea</taxon>
        <taxon>Braconidae</taxon>
        <taxon>Aphidiinae</taxon>
        <taxon>Aphidius</taxon>
    </lineage>
</organism>
<gene>
    <name evidence="1" type="ORF">HCN44_004487</name>
</gene>
<dbReference type="AlphaFoldDB" id="A0A835CW26"/>
<proteinExistence type="predicted"/>
<dbReference type="Proteomes" id="UP000639338">
    <property type="component" value="Unassembled WGS sequence"/>
</dbReference>
<evidence type="ECO:0000313" key="2">
    <source>
        <dbReference type="Proteomes" id="UP000639338"/>
    </source>
</evidence>
<evidence type="ECO:0000313" key="1">
    <source>
        <dbReference type="EMBL" id="KAF7995015.1"/>
    </source>
</evidence>
<comment type="caution">
    <text evidence="1">The sequence shown here is derived from an EMBL/GenBank/DDBJ whole genome shotgun (WGS) entry which is preliminary data.</text>
</comment>
<accession>A0A835CW26</accession>
<protein>
    <submittedName>
        <fullName evidence="1">Uncharacterized protein</fullName>
    </submittedName>
</protein>
<dbReference type="EMBL" id="JACMRX010000002">
    <property type="protein sequence ID" value="KAF7995015.1"/>
    <property type="molecule type" value="Genomic_DNA"/>
</dbReference>